<gene>
    <name evidence="2" type="ORF">DSM104329_05082</name>
</gene>
<name>A0A9E7C5R5_9ACTN</name>
<evidence type="ECO:0000313" key="3">
    <source>
        <dbReference type="Proteomes" id="UP001162834"/>
    </source>
</evidence>
<evidence type="ECO:0000313" key="2">
    <source>
        <dbReference type="EMBL" id="UGS38652.1"/>
    </source>
</evidence>
<sequence>MDLVKLEDKQTLSREDAAAHLRAIADELASGNDFRIERDGLRFVAKVPATVRLKVELEVEDDETELEIELTW</sequence>
<dbReference type="Pfam" id="PF20068">
    <property type="entry name" value="Amphi-Trp"/>
    <property type="match status" value="1"/>
</dbReference>
<dbReference type="KEGG" id="sbae:DSM104329_05082"/>
<organism evidence="2 3">
    <name type="scientific">Capillimicrobium parvum</name>
    <dbReference type="NCBI Taxonomy" id="2884022"/>
    <lineage>
        <taxon>Bacteria</taxon>
        <taxon>Bacillati</taxon>
        <taxon>Actinomycetota</taxon>
        <taxon>Thermoleophilia</taxon>
        <taxon>Solirubrobacterales</taxon>
        <taxon>Capillimicrobiaceae</taxon>
        <taxon>Capillimicrobium</taxon>
    </lineage>
</organism>
<dbReference type="Proteomes" id="UP001162834">
    <property type="component" value="Chromosome"/>
</dbReference>
<dbReference type="InterPro" id="IPR027598">
    <property type="entry name" value="Amphi-Trp_dom"/>
</dbReference>
<dbReference type="NCBIfam" id="TIGR04354">
    <property type="entry name" value="amphi-Trp"/>
    <property type="match status" value="1"/>
</dbReference>
<evidence type="ECO:0000259" key="1">
    <source>
        <dbReference type="Pfam" id="PF20068"/>
    </source>
</evidence>
<proteinExistence type="predicted"/>
<dbReference type="EMBL" id="CP087164">
    <property type="protein sequence ID" value="UGS38652.1"/>
    <property type="molecule type" value="Genomic_DNA"/>
</dbReference>
<dbReference type="RefSeq" id="WP_259312670.1">
    <property type="nucleotide sequence ID" value="NZ_CP087164.1"/>
</dbReference>
<keyword evidence="3" id="KW-1185">Reference proteome</keyword>
<protein>
    <recommendedName>
        <fullName evidence="1">Amphi-Trp domain-containing protein</fullName>
    </recommendedName>
</protein>
<dbReference type="AlphaFoldDB" id="A0A9E7C5R5"/>
<feature type="domain" description="Amphi-Trp" evidence="1">
    <location>
        <begin position="5"/>
        <end position="72"/>
    </location>
</feature>
<reference evidence="2" key="1">
    <citation type="journal article" date="2022" name="Int. J. Syst. Evol. Microbiol.">
        <title>Pseudomonas aegrilactucae sp. nov. and Pseudomonas morbosilactucae sp. nov., pathogens causing bacterial rot of lettuce in Japan.</title>
        <authorList>
            <person name="Sawada H."/>
            <person name="Fujikawa T."/>
            <person name="Satou M."/>
        </authorList>
    </citation>
    <scope>NUCLEOTIDE SEQUENCE</scope>
    <source>
        <strain evidence="2">0166_1</strain>
    </source>
</reference>
<accession>A0A9E7C5R5</accession>